<sequence length="244" mass="26918">MMEKGKIYVVGMGPGNKDNMSFKAFDSMNKSDILIGHKTYISLVEEMFPEKELIRSAMKKEIDRCNETLKLAQSGKTIALISSGESGVYGMAGIMLEVALDSDIEVEVVPGITASNAGASVVGAPIMHDHATISLSDLLTDWDLITKRIDLASQGDFVISYYNPKSFSRTTQIVEAREIMLRHKSKDTPVAIVRNAKRDGEEYVITTLGDMLDHEINMFTVVIVGNSKTYVKNGKMITPRGYKL</sequence>
<reference evidence="7 8" key="1">
    <citation type="submission" date="2018-08" db="EMBL/GenBank/DDBJ databases">
        <title>Draft genome sequence of Psychrilyobacter sp. strain SD5 isolated from Black Sea water.</title>
        <authorList>
            <person name="Yadav S."/>
            <person name="Villanueva L."/>
            <person name="Damste J.S.S."/>
        </authorList>
    </citation>
    <scope>NUCLEOTIDE SEQUENCE [LARGE SCALE GENOMIC DNA]</scope>
    <source>
        <strain evidence="7 8">SD5</strain>
    </source>
</reference>
<dbReference type="PANTHER" id="PTHR47036:SF1">
    <property type="entry name" value="COBALT-FACTOR III C(17)-METHYLTRANSFERASE-RELATED"/>
    <property type="match status" value="1"/>
</dbReference>
<dbReference type="InterPro" id="IPR035996">
    <property type="entry name" value="4pyrrol_Methylase_sf"/>
</dbReference>
<keyword evidence="3 7" id="KW-0489">Methyltransferase</keyword>
<dbReference type="InterPro" id="IPR006363">
    <property type="entry name" value="Cbl_synth_CobJ/CibH_dom"/>
</dbReference>
<accession>A0ABX9KIZ1</accession>
<keyword evidence="4 7" id="KW-0808">Transferase</keyword>
<dbReference type="PANTHER" id="PTHR47036">
    <property type="entry name" value="COBALT-FACTOR III C(17)-METHYLTRANSFERASE-RELATED"/>
    <property type="match status" value="1"/>
</dbReference>
<evidence type="ECO:0000256" key="4">
    <source>
        <dbReference type="ARBA" id="ARBA00022679"/>
    </source>
</evidence>
<dbReference type="EMBL" id="QUAJ01000007">
    <property type="protein sequence ID" value="REI41931.1"/>
    <property type="molecule type" value="Genomic_DNA"/>
</dbReference>
<dbReference type="Gene3D" id="3.30.950.10">
    <property type="entry name" value="Methyltransferase, Cobalt-precorrin-4 Transmethylase, Domain 2"/>
    <property type="match status" value="1"/>
</dbReference>
<evidence type="ECO:0000256" key="3">
    <source>
        <dbReference type="ARBA" id="ARBA00022603"/>
    </source>
</evidence>
<evidence type="ECO:0000256" key="2">
    <source>
        <dbReference type="ARBA" id="ARBA00022573"/>
    </source>
</evidence>
<name>A0ABX9KIZ1_9FUSO</name>
<dbReference type="InterPro" id="IPR014777">
    <property type="entry name" value="4pyrrole_Mease_sub1"/>
</dbReference>
<dbReference type="InterPro" id="IPR051810">
    <property type="entry name" value="Precorrin_MeTrfase"/>
</dbReference>
<comment type="pathway">
    <text evidence="1">Cofactor biosynthesis; adenosylcobalamin biosynthesis.</text>
</comment>
<evidence type="ECO:0000313" key="7">
    <source>
        <dbReference type="EMBL" id="REI41931.1"/>
    </source>
</evidence>
<dbReference type="SUPFAM" id="SSF53790">
    <property type="entry name" value="Tetrapyrrole methylase"/>
    <property type="match status" value="1"/>
</dbReference>
<organism evidence="7 8">
    <name type="scientific">Psychrilyobacter piezotolerans</name>
    <dbReference type="NCBI Taxonomy" id="2293438"/>
    <lineage>
        <taxon>Bacteria</taxon>
        <taxon>Fusobacteriati</taxon>
        <taxon>Fusobacteriota</taxon>
        <taxon>Fusobacteriia</taxon>
        <taxon>Fusobacteriales</taxon>
        <taxon>Fusobacteriaceae</taxon>
        <taxon>Psychrilyobacter</taxon>
    </lineage>
</organism>
<dbReference type="GO" id="GO:0030789">
    <property type="term" value="F:precorrin-3B C17-methyltransferase activity"/>
    <property type="evidence" value="ECO:0007669"/>
    <property type="project" value="UniProtKB-EC"/>
</dbReference>
<protein>
    <submittedName>
        <fullName evidence="7">Precorrin-3B C(17)-methyltransferase</fullName>
        <ecNumber evidence="7">2.1.1.131</ecNumber>
    </submittedName>
</protein>
<keyword evidence="5" id="KW-0949">S-adenosyl-L-methionine</keyword>
<dbReference type="InterPro" id="IPR014776">
    <property type="entry name" value="4pyrrole_Mease_sub2"/>
</dbReference>
<dbReference type="EC" id="2.1.1.131" evidence="7"/>
<keyword evidence="8" id="KW-1185">Reference proteome</keyword>
<gene>
    <name evidence="7" type="primary">cobJ</name>
    <name evidence="7" type="ORF">DYH56_05280</name>
</gene>
<dbReference type="Pfam" id="PF00590">
    <property type="entry name" value="TP_methylase"/>
    <property type="match status" value="1"/>
</dbReference>
<dbReference type="CDD" id="cd11646">
    <property type="entry name" value="Precorrin_3B_C17_MT"/>
    <property type="match status" value="1"/>
</dbReference>
<dbReference type="Proteomes" id="UP000263486">
    <property type="component" value="Unassembled WGS sequence"/>
</dbReference>
<evidence type="ECO:0000256" key="5">
    <source>
        <dbReference type="ARBA" id="ARBA00022691"/>
    </source>
</evidence>
<proteinExistence type="predicted"/>
<evidence type="ECO:0000313" key="8">
    <source>
        <dbReference type="Proteomes" id="UP000263486"/>
    </source>
</evidence>
<dbReference type="NCBIfam" id="TIGR01466">
    <property type="entry name" value="cobJ_cbiH"/>
    <property type="match status" value="1"/>
</dbReference>
<keyword evidence="2" id="KW-0169">Cobalamin biosynthesis</keyword>
<dbReference type="InterPro" id="IPR000878">
    <property type="entry name" value="4pyrrol_Mease"/>
</dbReference>
<evidence type="ECO:0000256" key="1">
    <source>
        <dbReference type="ARBA" id="ARBA00004953"/>
    </source>
</evidence>
<comment type="caution">
    <text evidence="7">The sequence shown here is derived from an EMBL/GenBank/DDBJ whole genome shotgun (WGS) entry which is preliminary data.</text>
</comment>
<dbReference type="Gene3D" id="3.40.1010.10">
    <property type="entry name" value="Cobalt-precorrin-4 Transmethylase, Domain 1"/>
    <property type="match status" value="1"/>
</dbReference>
<dbReference type="GO" id="GO:0032259">
    <property type="term" value="P:methylation"/>
    <property type="evidence" value="ECO:0007669"/>
    <property type="project" value="UniProtKB-KW"/>
</dbReference>
<feature type="domain" description="Tetrapyrrole methylase" evidence="6">
    <location>
        <begin position="6"/>
        <end position="211"/>
    </location>
</feature>
<evidence type="ECO:0000259" key="6">
    <source>
        <dbReference type="Pfam" id="PF00590"/>
    </source>
</evidence>